<keyword evidence="3" id="KW-1185">Reference proteome</keyword>
<dbReference type="STRING" id="71717.A0A4Y7SCZ2"/>
<dbReference type="EMBL" id="QPFP01000187">
    <property type="protein sequence ID" value="TEB19499.1"/>
    <property type="molecule type" value="Genomic_DNA"/>
</dbReference>
<sequence>MVKSHRFLPFHLIQKRNGDHSDRWSLKSLGLRIQLGHPPGSECLIPAREFNDDFVVIDRDMVHEVAIDYCGCGHTTKGQAEQLMDQRLWPATLINPKAAPTFRCLEERYPSLLRMVHEWRHSRMLNRAGRGHDPERVDKTGVGECALLRPPCLHPGMNMAEGWENAPAETQHIHTLNIGLDANYRLKRKDMSSDAADPGLCKGFASSIYDPPFRERSLKHDMKQSWDHSRDRELTRVQLKSNMDRWLRGQSFNTKALNLLSTLHKKISAAMEEYLKAISPLLVLGDLIGEKNVDKVF</sequence>
<evidence type="ECO:0000313" key="3">
    <source>
        <dbReference type="Proteomes" id="UP000298030"/>
    </source>
</evidence>
<accession>A0A4Y7SCZ2</accession>
<dbReference type="Proteomes" id="UP000298030">
    <property type="component" value="Unassembled WGS sequence"/>
</dbReference>
<dbReference type="Pfam" id="PF18803">
    <property type="entry name" value="CxC2"/>
    <property type="match status" value="1"/>
</dbReference>
<organism evidence="2 3">
    <name type="scientific">Coprinellus micaceus</name>
    <name type="common">Glistening ink-cap mushroom</name>
    <name type="synonym">Coprinus micaceus</name>
    <dbReference type="NCBI Taxonomy" id="71717"/>
    <lineage>
        <taxon>Eukaryota</taxon>
        <taxon>Fungi</taxon>
        <taxon>Dikarya</taxon>
        <taxon>Basidiomycota</taxon>
        <taxon>Agaricomycotina</taxon>
        <taxon>Agaricomycetes</taxon>
        <taxon>Agaricomycetidae</taxon>
        <taxon>Agaricales</taxon>
        <taxon>Agaricineae</taxon>
        <taxon>Psathyrellaceae</taxon>
        <taxon>Coprinellus</taxon>
    </lineage>
</organism>
<protein>
    <recommendedName>
        <fullName evidence="1">CxC2-like cysteine cluster KDZ transposase-associated domain-containing protein</fullName>
    </recommendedName>
</protein>
<reference evidence="2 3" key="1">
    <citation type="journal article" date="2019" name="Nat. Ecol. Evol.">
        <title>Megaphylogeny resolves global patterns of mushroom evolution.</title>
        <authorList>
            <person name="Varga T."/>
            <person name="Krizsan K."/>
            <person name="Foldi C."/>
            <person name="Dima B."/>
            <person name="Sanchez-Garcia M."/>
            <person name="Sanchez-Ramirez S."/>
            <person name="Szollosi G.J."/>
            <person name="Szarkandi J.G."/>
            <person name="Papp V."/>
            <person name="Albert L."/>
            <person name="Andreopoulos W."/>
            <person name="Angelini C."/>
            <person name="Antonin V."/>
            <person name="Barry K.W."/>
            <person name="Bougher N.L."/>
            <person name="Buchanan P."/>
            <person name="Buyck B."/>
            <person name="Bense V."/>
            <person name="Catcheside P."/>
            <person name="Chovatia M."/>
            <person name="Cooper J."/>
            <person name="Damon W."/>
            <person name="Desjardin D."/>
            <person name="Finy P."/>
            <person name="Geml J."/>
            <person name="Haridas S."/>
            <person name="Hughes K."/>
            <person name="Justo A."/>
            <person name="Karasinski D."/>
            <person name="Kautmanova I."/>
            <person name="Kiss B."/>
            <person name="Kocsube S."/>
            <person name="Kotiranta H."/>
            <person name="LaButti K.M."/>
            <person name="Lechner B.E."/>
            <person name="Liimatainen K."/>
            <person name="Lipzen A."/>
            <person name="Lukacs Z."/>
            <person name="Mihaltcheva S."/>
            <person name="Morgado L.N."/>
            <person name="Niskanen T."/>
            <person name="Noordeloos M.E."/>
            <person name="Ohm R.A."/>
            <person name="Ortiz-Santana B."/>
            <person name="Ovrebo C."/>
            <person name="Racz N."/>
            <person name="Riley R."/>
            <person name="Savchenko A."/>
            <person name="Shiryaev A."/>
            <person name="Soop K."/>
            <person name="Spirin V."/>
            <person name="Szebenyi C."/>
            <person name="Tomsovsky M."/>
            <person name="Tulloss R.E."/>
            <person name="Uehling J."/>
            <person name="Grigoriev I.V."/>
            <person name="Vagvolgyi C."/>
            <person name="Papp T."/>
            <person name="Martin F.M."/>
            <person name="Miettinen O."/>
            <person name="Hibbett D.S."/>
            <person name="Nagy L.G."/>
        </authorList>
    </citation>
    <scope>NUCLEOTIDE SEQUENCE [LARGE SCALE GENOMIC DNA]</scope>
    <source>
        <strain evidence="2 3">FP101781</strain>
    </source>
</reference>
<dbReference type="AlphaFoldDB" id="A0A4Y7SCZ2"/>
<evidence type="ECO:0000313" key="2">
    <source>
        <dbReference type="EMBL" id="TEB19499.1"/>
    </source>
</evidence>
<dbReference type="OrthoDB" id="3235114at2759"/>
<dbReference type="InterPro" id="IPR041457">
    <property type="entry name" value="CxC2_KDZ-assoc"/>
</dbReference>
<feature type="domain" description="CxC2-like cysteine cluster KDZ transposase-associated" evidence="1">
    <location>
        <begin position="26"/>
        <end position="107"/>
    </location>
</feature>
<evidence type="ECO:0000259" key="1">
    <source>
        <dbReference type="Pfam" id="PF18803"/>
    </source>
</evidence>
<proteinExistence type="predicted"/>
<name>A0A4Y7SCZ2_COPMI</name>
<gene>
    <name evidence="2" type="ORF">FA13DRAFT_1802136</name>
</gene>
<comment type="caution">
    <text evidence="2">The sequence shown here is derived from an EMBL/GenBank/DDBJ whole genome shotgun (WGS) entry which is preliminary data.</text>
</comment>